<protein>
    <recommendedName>
        <fullName evidence="3">Tail protein</fullName>
    </recommendedName>
</protein>
<dbReference type="AlphaFoldDB" id="A0A6M3MHP5"/>
<dbReference type="NCBIfam" id="TIGR01725">
    <property type="entry name" value="phge_HK97_gp10"/>
    <property type="match status" value="1"/>
</dbReference>
<sequence>MGMAVRMNVAGFKEALRAKVDVLHAATRPAAQAGAQIIYDRARINAPVSQDSHFFYIRGKKYGPYAPGTLRDSIYQVYSKDNSFKDVSTYHISFNKSEAPYGFIVHNGTSRTVAHPFISKAVVETRAEVRQAIKTRYLAEVNK</sequence>
<gene>
    <name evidence="1" type="ORF">MM171A00156_0071</name>
    <name evidence="2" type="ORF">MM171B00154_0030</name>
</gene>
<reference evidence="2" key="1">
    <citation type="submission" date="2020-03" db="EMBL/GenBank/DDBJ databases">
        <title>The deep terrestrial virosphere.</title>
        <authorList>
            <person name="Holmfeldt K."/>
            <person name="Nilsson E."/>
            <person name="Simone D."/>
            <person name="Lopez-Fernandez M."/>
            <person name="Wu X."/>
            <person name="de Brujin I."/>
            <person name="Lundin D."/>
            <person name="Andersson A."/>
            <person name="Bertilsson S."/>
            <person name="Dopson M."/>
        </authorList>
    </citation>
    <scope>NUCLEOTIDE SEQUENCE</scope>
    <source>
        <strain evidence="1">MM171A00156</strain>
        <strain evidence="2">MM171B00154</strain>
    </source>
</reference>
<evidence type="ECO:0008006" key="3">
    <source>
        <dbReference type="Google" id="ProtNLM"/>
    </source>
</evidence>
<evidence type="ECO:0000313" key="2">
    <source>
        <dbReference type="EMBL" id="QJB04919.1"/>
    </source>
</evidence>
<organism evidence="2">
    <name type="scientific">viral metagenome</name>
    <dbReference type="NCBI Taxonomy" id="1070528"/>
    <lineage>
        <taxon>unclassified sequences</taxon>
        <taxon>metagenomes</taxon>
        <taxon>organismal metagenomes</taxon>
    </lineage>
</organism>
<dbReference type="EMBL" id="MT143892">
    <property type="protein sequence ID" value="QJB04919.1"/>
    <property type="molecule type" value="Genomic_DNA"/>
</dbReference>
<dbReference type="InterPro" id="IPR010064">
    <property type="entry name" value="HK97-gp10_tail"/>
</dbReference>
<accession>A0A6M3MHP5</accession>
<name>A0A6M3MHP5_9ZZZZ</name>
<dbReference type="EMBL" id="MT143703">
    <property type="protein sequence ID" value="QJB00977.1"/>
    <property type="molecule type" value="Genomic_DNA"/>
</dbReference>
<proteinExistence type="predicted"/>
<evidence type="ECO:0000313" key="1">
    <source>
        <dbReference type="EMBL" id="QJB00977.1"/>
    </source>
</evidence>